<comment type="similarity">
    <text evidence="1">Belongs to the ClpS family.</text>
</comment>
<evidence type="ECO:0000313" key="4">
    <source>
        <dbReference type="EMBL" id="RJX68298.1"/>
    </source>
</evidence>
<comment type="subunit">
    <text evidence="1">Binds to the N-terminal domain of the chaperone ClpA.</text>
</comment>
<dbReference type="HAMAP" id="MF_00302">
    <property type="entry name" value="ClpS"/>
    <property type="match status" value="1"/>
</dbReference>
<dbReference type="GO" id="GO:0006508">
    <property type="term" value="P:proteolysis"/>
    <property type="evidence" value="ECO:0007669"/>
    <property type="project" value="UniProtKB-UniRule"/>
</dbReference>
<evidence type="ECO:0000256" key="2">
    <source>
        <dbReference type="SAM" id="MobiDB-lite"/>
    </source>
</evidence>
<dbReference type="GO" id="GO:0030163">
    <property type="term" value="P:protein catabolic process"/>
    <property type="evidence" value="ECO:0007669"/>
    <property type="project" value="InterPro"/>
</dbReference>
<proteinExistence type="inferred from homology"/>
<accession>A0A419R2U8</accession>
<keyword evidence="4" id="KW-0378">Hydrolase</keyword>
<dbReference type="NCBIfam" id="NF000669">
    <property type="entry name" value="PRK00033.1-2"/>
    <property type="match status" value="1"/>
</dbReference>
<feature type="region of interest" description="Disordered" evidence="2">
    <location>
        <begin position="1"/>
        <end position="41"/>
    </location>
</feature>
<organism evidence="4 5">
    <name type="scientific">Tsuneonella suprasediminis</name>
    <dbReference type="NCBI Taxonomy" id="2306996"/>
    <lineage>
        <taxon>Bacteria</taxon>
        <taxon>Pseudomonadati</taxon>
        <taxon>Pseudomonadota</taxon>
        <taxon>Alphaproteobacteria</taxon>
        <taxon>Sphingomonadales</taxon>
        <taxon>Erythrobacteraceae</taxon>
        <taxon>Tsuneonella</taxon>
    </lineage>
</organism>
<evidence type="ECO:0000259" key="3">
    <source>
        <dbReference type="Pfam" id="PF02617"/>
    </source>
</evidence>
<dbReference type="InterPro" id="IPR003769">
    <property type="entry name" value="ClpS_core"/>
</dbReference>
<name>A0A419R2U8_9SPHN</name>
<sequence>MTASHYPALPQTNLPRPVCAAGDDDAHDGEGQLGVATKAKAKPKKPSQYKVLMLNDDYTPMEFVVIVLKRFFKMDLEQATRVMLHVHQRGVGVCGVFPYEVAETKINQVMDFARENQHPLQCTLEKA</sequence>
<keyword evidence="5" id="KW-1185">Reference proteome</keyword>
<dbReference type="PANTHER" id="PTHR33473">
    <property type="entry name" value="ATP-DEPENDENT CLP PROTEASE ADAPTER PROTEIN CLPS1, CHLOROPLASTIC"/>
    <property type="match status" value="1"/>
</dbReference>
<dbReference type="Proteomes" id="UP000284322">
    <property type="component" value="Unassembled WGS sequence"/>
</dbReference>
<dbReference type="InterPro" id="IPR022935">
    <property type="entry name" value="ClpS"/>
</dbReference>
<comment type="function">
    <text evidence="1">Involved in the modulation of the specificity of the ClpAP-mediated ATP-dependent protein degradation.</text>
</comment>
<protein>
    <recommendedName>
        <fullName evidence="1">ATP-dependent Clp protease adapter protein ClpS</fullName>
    </recommendedName>
</protein>
<dbReference type="Gene3D" id="3.30.1390.10">
    <property type="match status" value="1"/>
</dbReference>
<dbReference type="NCBIfam" id="NF000672">
    <property type="entry name" value="PRK00033.1-5"/>
    <property type="match status" value="1"/>
</dbReference>
<dbReference type="OrthoDB" id="9796121at2"/>
<gene>
    <name evidence="1 4" type="primary">clpS</name>
    <name evidence="4" type="ORF">D6858_09800</name>
</gene>
<dbReference type="PANTHER" id="PTHR33473:SF19">
    <property type="entry name" value="ATP-DEPENDENT CLP PROTEASE ADAPTER PROTEIN CLPS"/>
    <property type="match status" value="1"/>
</dbReference>
<comment type="caution">
    <text evidence="4">The sequence shown here is derived from an EMBL/GenBank/DDBJ whole genome shotgun (WGS) entry which is preliminary data.</text>
</comment>
<dbReference type="AlphaFoldDB" id="A0A419R2U8"/>
<dbReference type="EMBL" id="RAHJ01000018">
    <property type="protein sequence ID" value="RJX68298.1"/>
    <property type="molecule type" value="Genomic_DNA"/>
</dbReference>
<feature type="domain" description="Adaptor protein ClpS core" evidence="3">
    <location>
        <begin position="44"/>
        <end position="123"/>
    </location>
</feature>
<dbReference type="Pfam" id="PF02617">
    <property type="entry name" value="ClpS"/>
    <property type="match status" value="1"/>
</dbReference>
<keyword evidence="4" id="KW-0645">Protease</keyword>
<evidence type="ECO:0000256" key="1">
    <source>
        <dbReference type="HAMAP-Rule" id="MF_00302"/>
    </source>
</evidence>
<evidence type="ECO:0000313" key="5">
    <source>
        <dbReference type="Proteomes" id="UP000284322"/>
    </source>
</evidence>
<dbReference type="SUPFAM" id="SSF54736">
    <property type="entry name" value="ClpS-like"/>
    <property type="match status" value="1"/>
</dbReference>
<dbReference type="FunFam" id="3.30.1390.10:FF:000002">
    <property type="entry name" value="ATP-dependent Clp protease adapter protein ClpS"/>
    <property type="match status" value="1"/>
</dbReference>
<dbReference type="GO" id="GO:0008233">
    <property type="term" value="F:peptidase activity"/>
    <property type="evidence" value="ECO:0007669"/>
    <property type="project" value="UniProtKB-KW"/>
</dbReference>
<dbReference type="InterPro" id="IPR014719">
    <property type="entry name" value="Ribosomal_bL12_C/ClpS-like"/>
</dbReference>
<reference evidence="4 5" key="1">
    <citation type="submission" date="2018-09" db="EMBL/GenBank/DDBJ databases">
        <title>Altererythrobacter sp.Ery1 and Ery12, the genome sequencing of novel strains in genus Alterythrobacter.</title>
        <authorList>
            <person name="Cheng H."/>
            <person name="Wu Y.-H."/>
            <person name="Fang C."/>
            <person name="Xu X.-W."/>
        </authorList>
    </citation>
    <scope>NUCLEOTIDE SEQUENCE [LARGE SCALE GENOMIC DNA]</scope>
    <source>
        <strain evidence="4 5">Ery12</strain>
    </source>
</reference>